<reference evidence="1" key="1">
    <citation type="journal article" date="2014" name="Front. Microbiol.">
        <title>High frequency of phylogenetically diverse reductive dehalogenase-homologous genes in deep subseafloor sedimentary metagenomes.</title>
        <authorList>
            <person name="Kawai M."/>
            <person name="Futagami T."/>
            <person name="Toyoda A."/>
            <person name="Takaki Y."/>
            <person name="Nishi S."/>
            <person name="Hori S."/>
            <person name="Arai W."/>
            <person name="Tsubouchi T."/>
            <person name="Morono Y."/>
            <person name="Uchiyama I."/>
            <person name="Ito T."/>
            <person name="Fujiyama A."/>
            <person name="Inagaki F."/>
            <person name="Takami H."/>
        </authorList>
    </citation>
    <scope>NUCLEOTIDE SEQUENCE</scope>
    <source>
        <strain evidence="1">Expedition CK06-06</strain>
    </source>
</reference>
<sequence>EYEPGSVAHREKLKREHQAIYGPFMPHVKSFVIIELVEGREVAVVKKLASIYHEGDAIWEARMMAWESSLKGEDKTFHWRPRRRNE</sequence>
<organism evidence="1">
    <name type="scientific">marine sediment metagenome</name>
    <dbReference type="NCBI Taxonomy" id="412755"/>
    <lineage>
        <taxon>unclassified sequences</taxon>
        <taxon>metagenomes</taxon>
        <taxon>ecological metagenomes</taxon>
    </lineage>
</organism>
<protein>
    <submittedName>
        <fullName evidence="1">Uncharacterized protein</fullName>
    </submittedName>
</protein>
<dbReference type="EMBL" id="BART01006158">
    <property type="protein sequence ID" value="GAG58701.1"/>
    <property type="molecule type" value="Genomic_DNA"/>
</dbReference>
<dbReference type="AlphaFoldDB" id="X1AF28"/>
<evidence type="ECO:0000313" key="1">
    <source>
        <dbReference type="EMBL" id="GAG58701.1"/>
    </source>
</evidence>
<accession>X1AF28</accession>
<proteinExistence type="predicted"/>
<comment type="caution">
    <text evidence="1">The sequence shown here is derived from an EMBL/GenBank/DDBJ whole genome shotgun (WGS) entry which is preliminary data.</text>
</comment>
<name>X1AF28_9ZZZZ</name>
<gene>
    <name evidence="1" type="ORF">S01H4_14019</name>
</gene>
<feature type="non-terminal residue" evidence="1">
    <location>
        <position position="1"/>
    </location>
</feature>